<dbReference type="AlphaFoldDB" id="A0A804QSU1"/>
<reference evidence="2" key="3">
    <citation type="submission" date="2021-05" db="UniProtKB">
        <authorList>
            <consortium name="EnsemblPlants"/>
        </authorList>
    </citation>
    <scope>IDENTIFICATION</scope>
    <source>
        <strain evidence="2">cv. B73</strain>
    </source>
</reference>
<reference evidence="3" key="1">
    <citation type="journal article" date="2009" name="Science">
        <title>The B73 maize genome: complexity, diversity, and dynamics.</title>
        <authorList>
            <person name="Schnable P.S."/>
            <person name="Ware D."/>
            <person name="Fulton R.S."/>
            <person name="Stein J.C."/>
            <person name="Wei F."/>
            <person name="Pasternak S."/>
            <person name="Liang C."/>
            <person name="Zhang J."/>
            <person name="Fulton L."/>
            <person name="Graves T.A."/>
            <person name="Minx P."/>
            <person name="Reily A.D."/>
            <person name="Courtney L."/>
            <person name="Kruchowski S.S."/>
            <person name="Tomlinson C."/>
            <person name="Strong C."/>
            <person name="Delehaunty K."/>
            <person name="Fronick C."/>
            <person name="Courtney B."/>
            <person name="Rock S.M."/>
            <person name="Belter E."/>
            <person name="Du F."/>
            <person name="Kim K."/>
            <person name="Abbott R.M."/>
            <person name="Cotton M."/>
            <person name="Levy A."/>
            <person name="Marchetto P."/>
            <person name="Ochoa K."/>
            <person name="Jackson S.M."/>
            <person name="Gillam B."/>
            <person name="Chen W."/>
            <person name="Yan L."/>
            <person name="Higginbotham J."/>
            <person name="Cardenas M."/>
            <person name="Waligorski J."/>
            <person name="Applebaum E."/>
            <person name="Phelps L."/>
            <person name="Falcone J."/>
            <person name="Kanchi K."/>
            <person name="Thane T."/>
            <person name="Scimone A."/>
            <person name="Thane N."/>
            <person name="Henke J."/>
            <person name="Wang T."/>
            <person name="Ruppert J."/>
            <person name="Shah N."/>
            <person name="Rotter K."/>
            <person name="Hodges J."/>
            <person name="Ingenthron E."/>
            <person name="Cordes M."/>
            <person name="Kohlberg S."/>
            <person name="Sgro J."/>
            <person name="Delgado B."/>
            <person name="Mead K."/>
            <person name="Chinwalla A."/>
            <person name="Leonard S."/>
            <person name="Crouse K."/>
            <person name="Collura K."/>
            <person name="Kudrna D."/>
            <person name="Currie J."/>
            <person name="He R."/>
            <person name="Angelova A."/>
            <person name="Rajasekar S."/>
            <person name="Mueller T."/>
            <person name="Lomeli R."/>
            <person name="Scara G."/>
            <person name="Ko A."/>
            <person name="Delaney K."/>
            <person name="Wissotski M."/>
            <person name="Lopez G."/>
            <person name="Campos D."/>
            <person name="Braidotti M."/>
            <person name="Ashley E."/>
            <person name="Golser W."/>
            <person name="Kim H."/>
            <person name="Lee S."/>
            <person name="Lin J."/>
            <person name="Dujmic Z."/>
            <person name="Kim W."/>
            <person name="Talag J."/>
            <person name="Zuccolo A."/>
            <person name="Fan C."/>
            <person name="Sebastian A."/>
            <person name="Kramer M."/>
            <person name="Spiegel L."/>
            <person name="Nascimento L."/>
            <person name="Zutavern T."/>
            <person name="Miller B."/>
            <person name="Ambroise C."/>
            <person name="Muller S."/>
            <person name="Spooner W."/>
            <person name="Narechania A."/>
            <person name="Ren L."/>
            <person name="Wei S."/>
            <person name="Kumari S."/>
            <person name="Faga B."/>
            <person name="Levy M.J."/>
            <person name="McMahan L."/>
            <person name="Van Buren P."/>
            <person name="Vaughn M.W."/>
            <person name="Ying K."/>
            <person name="Yeh C.-T."/>
            <person name="Emrich S.J."/>
            <person name="Jia Y."/>
            <person name="Kalyanaraman A."/>
            <person name="Hsia A.-P."/>
            <person name="Barbazuk W.B."/>
            <person name="Baucom R.S."/>
            <person name="Brutnell T.P."/>
            <person name="Carpita N.C."/>
            <person name="Chaparro C."/>
            <person name="Chia J.-M."/>
            <person name="Deragon J.-M."/>
            <person name="Estill J.C."/>
            <person name="Fu Y."/>
            <person name="Jeddeloh J.A."/>
            <person name="Han Y."/>
            <person name="Lee H."/>
            <person name="Li P."/>
            <person name="Lisch D.R."/>
            <person name="Liu S."/>
            <person name="Liu Z."/>
            <person name="Nagel D.H."/>
            <person name="McCann M.C."/>
            <person name="SanMiguel P."/>
            <person name="Myers A.M."/>
            <person name="Nettleton D."/>
            <person name="Nguyen J."/>
            <person name="Penning B.W."/>
            <person name="Ponnala L."/>
            <person name="Schneider K.L."/>
            <person name="Schwartz D.C."/>
            <person name="Sharma A."/>
            <person name="Soderlund C."/>
            <person name="Springer N.M."/>
            <person name="Sun Q."/>
            <person name="Wang H."/>
            <person name="Waterman M."/>
            <person name="Westerman R."/>
            <person name="Wolfgruber T.K."/>
            <person name="Yang L."/>
            <person name="Yu Y."/>
            <person name="Zhang L."/>
            <person name="Zhou S."/>
            <person name="Zhu Q."/>
            <person name="Bennetzen J.L."/>
            <person name="Dawe R.K."/>
            <person name="Jiang J."/>
            <person name="Jiang N."/>
            <person name="Presting G.G."/>
            <person name="Wessler S.R."/>
            <person name="Aluru S."/>
            <person name="Martienssen R.A."/>
            <person name="Clifton S.W."/>
            <person name="McCombie W.R."/>
            <person name="Wing R.A."/>
            <person name="Wilson R.K."/>
        </authorList>
    </citation>
    <scope>NUCLEOTIDE SEQUENCE [LARGE SCALE GENOMIC DNA]</scope>
    <source>
        <strain evidence="3">cv. B73</strain>
    </source>
</reference>
<feature type="compositionally biased region" description="Basic residues" evidence="1">
    <location>
        <begin position="239"/>
        <end position="257"/>
    </location>
</feature>
<feature type="compositionally biased region" description="Basic and acidic residues" evidence="1">
    <location>
        <begin position="218"/>
        <end position="238"/>
    </location>
</feature>
<feature type="compositionally biased region" description="Low complexity" evidence="1">
    <location>
        <begin position="329"/>
        <end position="338"/>
    </location>
</feature>
<protein>
    <submittedName>
        <fullName evidence="2">Uncharacterized protein</fullName>
    </submittedName>
</protein>
<gene>
    <name evidence="2" type="primary">LOC100384005</name>
</gene>
<feature type="region of interest" description="Disordered" evidence="1">
    <location>
        <begin position="179"/>
        <end position="380"/>
    </location>
</feature>
<name>A0A804QSU1_MAIZE</name>
<feature type="compositionally biased region" description="Basic and acidic residues" evidence="1">
    <location>
        <begin position="271"/>
        <end position="280"/>
    </location>
</feature>
<evidence type="ECO:0000256" key="1">
    <source>
        <dbReference type="SAM" id="MobiDB-lite"/>
    </source>
</evidence>
<evidence type="ECO:0000313" key="3">
    <source>
        <dbReference type="Proteomes" id="UP000007305"/>
    </source>
</evidence>
<keyword evidence="3" id="KW-1185">Reference proteome</keyword>
<evidence type="ECO:0000313" key="2">
    <source>
        <dbReference type="EnsemblPlants" id="Zm00001eb354860_P002"/>
    </source>
</evidence>
<reference evidence="2" key="2">
    <citation type="submission" date="2019-07" db="EMBL/GenBank/DDBJ databases">
        <authorList>
            <person name="Seetharam A."/>
            <person name="Woodhouse M."/>
            <person name="Cannon E."/>
        </authorList>
    </citation>
    <scope>NUCLEOTIDE SEQUENCE [LARGE SCALE GENOMIC DNA]</scope>
    <source>
        <strain evidence="2">cv. B73</strain>
    </source>
</reference>
<dbReference type="EnsemblPlants" id="Zm00001eb354860_T002">
    <property type="protein sequence ID" value="Zm00001eb354860_P002"/>
    <property type="gene ID" value="Zm00001eb354860"/>
</dbReference>
<sequence length="411" mass="44071">MQIQTIESASHRCHRGGIGLVGNGGHGHSVHLDKDEVQIKGRSPPCRHGRRRVVRRDDPRHRGVAAELQVPGAARGDGRVQPDEQARAGRLRLRVQGRAGGRAGGGGEAALLQHAAVGGAVLQRGEAGEPGAAQEPGQAAGLQRGGAREPARLRVPLQHQPRPLPLRRVQEERAGLGAEVRDRAGHGGGPLLPAQRLGGPDHTPRHQGQQRPAGRQVQAEDRRLRPRQELHGRPEPPQHRPRRNFWVHGSGVHRPRAAHREGRHLQLRRAGPRDRHRPEEPQLGGVICRRPLTHGTDMETLHRGHPDGAAGPEPPRAVLGGGRPPGVPRRPAVRPGVAEPSAAHVEGGGDAERQGSQGGGASPAHPASLHQRQGVQRQERQLRRVGVQLRQVALLAEPAVSQWGAGQVKAS</sequence>
<feature type="region of interest" description="Disordered" evidence="1">
    <location>
        <begin position="126"/>
        <end position="147"/>
    </location>
</feature>
<dbReference type="Gramene" id="Zm00001eb354860_T002">
    <property type="protein sequence ID" value="Zm00001eb354860_P002"/>
    <property type="gene ID" value="Zm00001eb354860"/>
</dbReference>
<accession>A0A804QSU1</accession>
<feature type="compositionally biased region" description="Basic and acidic residues" evidence="1">
    <location>
        <begin position="296"/>
        <end position="306"/>
    </location>
</feature>
<organism evidence="2 3">
    <name type="scientific">Zea mays</name>
    <name type="common">Maize</name>
    <dbReference type="NCBI Taxonomy" id="4577"/>
    <lineage>
        <taxon>Eukaryota</taxon>
        <taxon>Viridiplantae</taxon>
        <taxon>Streptophyta</taxon>
        <taxon>Embryophyta</taxon>
        <taxon>Tracheophyta</taxon>
        <taxon>Spermatophyta</taxon>
        <taxon>Magnoliopsida</taxon>
        <taxon>Liliopsida</taxon>
        <taxon>Poales</taxon>
        <taxon>Poaceae</taxon>
        <taxon>PACMAD clade</taxon>
        <taxon>Panicoideae</taxon>
        <taxon>Andropogonodae</taxon>
        <taxon>Andropogoneae</taxon>
        <taxon>Tripsacinae</taxon>
        <taxon>Zea</taxon>
    </lineage>
</organism>
<proteinExistence type="predicted"/>
<dbReference type="Proteomes" id="UP000007305">
    <property type="component" value="Chromosome 8"/>
</dbReference>
<feature type="compositionally biased region" description="Low complexity" evidence="1">
    <location>
        <begin position="129"/>
        <end position="142"/>
    </location>
</feature>